<feature type="domain" description="Peptide methionine sulphoxide reductase MsrA" evidence="8">
    <location>
        <begin position="1"/>
        <end position="84"/>
    </location>
</feature>
<dbReference type="PANTHER" id="PTHR42799:SF2">
    <property type="entry name" value="MITOCHONDRIAL PEPTIDE METHIONINE SULFOXIDE REDUCTASE"/>
    <property type="match status" value="1"/>
</dbReference>
<comment type="catalytic activity">
    <reaction evidence="7">
        <text>[thioredoxin]-disulfide + L-methionine + H2O = L-methionine (S)-S-oxide + [thioredoxin]-dithiol</text>
        <dbReference type="Rhea" id="RHEA:19993"/>
        <dbReference type="Rhea" id="RHEA-COMP:10698"/>
        <dbReference type="Rhea" id="RHEA-COMP:10700"/>
        <dbReference type="ChEBI" id="CHEBI:15377"/>
        <dbReference type="ChEBI" id="CHEBI:29950"/>
        <dbReference type="ChEBI" id="CHEBI:50058"/>
        <dbReference type="ChEBI" id="CHEBI:57844"/>
        <dbReference type="ChEBI" id="CHEBI:58772"/>
        <dbReference type="EC" id="1.8.4.11"/>
    </reaction>
</comment>
<proteinExistence type="inferred from homology"/>
<dbReference type="Proteomes" id="UP000281553">
    <property type="component" value="Unassembled WGS sequence"/>
</dbReference>
<dbReference type="SUPFAM" id="SSF55068">
    <property type="entry name" value="Peptide methionine sulfoxide reductase"/>
    <property type="match status" value="1"/>
</dbReference>
<evidence type="ECO:0000256" key="6">
    <source>
        <dbReference type="ARBA" id="ARBA00047806"/>
    </source>
</evidence>
<evidence type="ECO:0000256" key="3">
    <source>
        <dbReference type="ARBA" id="ARBA00023002"/>
    </source>
</evidence>
<gene>
    <name evidence="9" type="ORF">DILT_LOCUS883</name>
</gene>
<evidence type="ECO:0000256" key="7">
    <source>
        <dbReference type="ARBA" id="ARBA00048782"/>
    </source>
</evidence>
<sequence length="99" mass="11086">VFWESHDPTQVNRQGNDRGTQYRSVIFTSTAEQLTSALASRDAYQTALGKAAQPIATEIRMEVGFTPAEDYHQQYLSKNPQGYCGLRGTGVVCPKWYLL</sequence>
<evidence type="ECO:0000256" key="5">
    <source>
        <dbReference type="ARBA" id="ARBA00030643"/>
    </source>
</evidence>
<reference evidence="9 10" key="1">
    <citation type="submission" date="2018-11" db="EMBL/GenBank/DDBJ databases">
        <authorList>
            <consortium name="Pathogen Informatics"/>
        </authorList>
    </citation>
    <scope>NUCLEOTIDE SEQUENCE [LARGE SCALE GENOMIC DNA]</scope>
</reference>
<name>A0A3P6R696_DIBLA</name>
<dbReference type="OrthoDB" id="77405at2759"/>
<keyword evidence="3" id="KW-0560">Oxidoreductase</keyword>
<dbReference type="EC" id="1.8.4.11" evidence="2"/>
<dbReference type="EMBL" id="UYRU01004591">
    <property type="protein sequence ID" value="VDK37638.1"/>
    <property type="molecule type" value="Genomic_DNA"/>
</dbReference>
<evidence type="ECO:0000313" key="10">
    <source>
        <dbReference type="Proteomes" id="UP000281553"/>
    </source>
</evidence>
<evidence type="ECO:0000256" key="4">
    <source>
        <dbReference type="ARBA" id="ARBA00030273"/>
    </source>
</evidence>
<organism evidence="9 10">
    <name type="scientific">Dibothriocephalus latus</name>
    <name type="common">Fish tapeworm</name>
    <name type="synonym">Diphyllobothrium latum</name>
    <dbReference type="NCBI Taxonomy" id="60516"/>
    <lineage>
        <taxon>Eukaryota</taxon>
        <taxon>Metazoa</taxon>
        <taxon>Spiralia</taxon>
        <taxon>Lophotrochozoa</taxon>
        <taxon>Platyhelminthes</taxon>
        <taxon>Cestoda</taxon>
        <taxon>Eucestoda</taxon>
        <taxon>Diphyllobothriidea</taxon>
        <taxon>Diphyllobothriidae</taxon>
        <taxon>Dibothriocephalus</taxon>
    </lineage>
</organism>
<dbReference type="InterPro" id="IPR002569">
    <property type="entry name" value="Met_Sox_Rdtase_MsrA_dom"/>
</dbReference>
<dbReference type="GO" id="GO:0034599">
    <property type="term" value="P:cellular response to oxidative stress"/>
    <property type="evidence" value="ECO:0007669"/>
    <property type="project" value="TreeGrafter"/>
</dbReference>
<dbReference type="GO" id="GO:0005737">
    <property type="term" value="C:cytoplasm"/>
    <property type="evidence" value="ECO:0007669"/>
    <property type="project" value="TreeGrafter"/>
</dbReference>
<dbReference type="Gene3D" id="3.30.1060.10">
    <property type="entry name" value="Peptide methionine sulphoxide reductase MsrA"/>
    <property type="match status" value="1"/>
</dbReference>
<keyword evidence="10" id="KW-1185">Reference proteome</keyword>
<evidence type="ECO:0000313" key="9">
    <source>
        <dbReference type="EMBL" id="VDK37638.1"/>
    </source>
</evidence>
<dbReference type="GO" id="GO:0008113">
    <property type="term" value="F:peptide-methionine (S)-S-oxide reductase activity"/>
    <property type="evidence" value="ECO:0007669"/>
    <property type="project" value="UniProtKB-EC"/>
</dbReference>
<dbReference type="Pfam" id="PF01625">
    <property type="entry name" value="PMSR"/>
    <property type="match status" value="1"/>
</dbReference>
<feature type="non-terminal residue" evidence="9">
    <location>
        <position position="1"/>
    </location>
</feature>
<comment type="catalytic activity">
    <reaction evidence="6">
        <text>L-methionyl-[protein] + [thioredoxin]-disulfide + H2O = L-methionyl-(S)-S-oxide-[protein] + [thioredoxin]-dithiol</text>
        <dbReference type="Rhea" id="RHEA:14217"/>
        <dbReference type="Rhea" id="RHEA-COMP:10698"/>
        <dbReference type="Rhea" id="RHEA-COMP:10700"/>
        <dbReference type="Rhea" id="RHEA-COMP:12313"/>
        <dbReference type="Rhea" id="RHEA-COMP:12315"/>
        <dbReference type="ChEBI" id="CHEBI:15377"/>
        <dbReference type="ChEBI" id="CHEBI:16044"/>
        <dbReference type="ChEBI" id="CHEBI:29950"/>
        <dbReference type="ChEBI" id="CHEBI:44120"/>
        <dbReference type="ChEBI" id="CHEBI:50058"/>
        <dbReference type="EC" id="1.8.4.11"/>
    </reaction>
</comment>
<evidence type="ECO:0000256" key="1">
    <source>
        <dbReference type="ARBA" id="ARBA00005591"/>
    </source>
</evidence>
<dbReference type="InterPro" id="IPR036509">
    <property type="entry name" value="Met_Sox_Rdtase_MsrA_sf"/>
</dbReference>
<dbReference type="InterPro" id="IPR050162">
    <property type="entry name" value="MsrA_MetSO_reductase"/>
</dbReference>
<evidence type="ECO:0000256" key="2">
    <source>
        <dbReference type="ARBA" id="ARBA00012502"/>
    </source>
</evidence>
<protein>
    <recommendedName>
        <fullName evidence="2">peptide-methionine (S)-S-oxide reductase</fullName>
        <ecNumber evidence="2">1.8.4.11</ecNumber>
    </recommendedName>
    <alternativeName>
        <fullName evidence="5">Peptide-methionine (S)-S-oxide reductase</fullName>
    </alternativeName>
    <alternativeName>
        <fullName evidence="4">Protein-methionine-S-oxide reductase</fullName>
    </alternativeName>
</protein>
<comment type="similarity">
    <text evidence="1">Belongs to the MsrA Met sulfoxide reductase family.</text>
</comment>
<dbReference type="PANTHER" id="PTHR42799">
    <property type="entry name" value="MITOCHONDRIAL PEPTIDE METHIONINE SULFOXIDE REDUCTASE"/>
    <property type="match status" value="1"/>
</dbReference>
<accession>A0A3P6R696</accession>
<dbReference type="AlphaFoldDB" id="A0A3P6R696"/>
<evidence type="ECO:0000259" key="8">
    <source>
        <dbReference type="Pfam" id="PF01625"/>
    </source>
</evidence>